<dbReference type="InterPro" id="IPR013083">
    <property type="entry name" value="Znf_RING/FYVE/PHD"/>
</dbReference>
<dbReference type="AlphaFoldDB" id="A0A8D9F9J5"/>
<accession>A0A8D9F9J5</accession>
<dbReference type="InterPro" id="IPR057251">
    <property type="entry name" value="FP_C"/>
</dbReference>
<sequence>MSKCGGCNKSVPTDGDYATCGFCKKSYHFTCTTVSDSSWRSMGPERKASWKCVTCKSIPIKNTASRKNSDEIPTDNSDNAGNYLSAGQISQLFNKRFQDFEKMIGTKLTEFGESLTYYGETIKELSTQIKKVEQNNVVLEKRLEKQEVEIKELKKKTRDLEVMVEGREQRENGDKIEITGFKEKAIDENVFMKKLLEKTGCIGESGVEFKVMKTMRPAGNDGRGSSQTLVVTFKTMATRNMVLDKIKKEKLYGKMGDIVGDSNAMIYFNEYLTPYYKKLYFEARKVKTEKKYAFLWIKHGKILLKKNENSRIETLVAMSDLGKM</sequence>
<dbReference type="EMBL" id="HBUF01617679">
    <property type="protein sequence ID" value="CAG6780270.1"/>
    <property type="molecule type" value="Transcribed_RNA"/>
</dbReference>
<name>A0A8D9F9J5_9HEMI</name>
<dbReference type="InterPro" id="IPR011011">
    <property type="entry name" value="Znf_FYVE_PHD"/>
</dbReference>
<dbReference type="SMART" id="SM00249">
    <property type="entry name" value="PHD"/>
    <property type="match status" value="1"/>
</dbReference>
<evidence type="ECO:0000256" key="2">
    <source>
        <dbReference type="ARBA" id="ARBA00022771"/>
    </source>
</evidence>
<dbReference type="InterPro" id="IPR019787">
    <property type="entry name" value="Znf_PHD-finger"/>
</dbReference>
<evidence type="ECO:0000259" key="6">
    <source>
        <dbReference type="PROSITE" id="PS50016"/>
    </source>
</evidence>
<reference evidence="7" key="1">
    <citation type="submission" date="2021-05" db="EMBL/GenBank/DDBJ databases">
        <authorList>
            <person name="Alioto T."/>
            <person name="Alioto T."/>
            <person name="Gomez Garrido J."/>
        </authorList>
    </citation>
    <scope>NUCLEOTIDE SEQUENCE</scope>
</reference>
<evidence type="ECO:0000256" key="1">
    <source>
        <dbReference type="ARBA" id="ARBA00022723"/>
    </source>
</evidence>
<dbReference type="SUPFAM" id="SSF57903">
    <property type="entry name" value="FYVE/PHD zinc finger"/>
    <property type="match status" value="1"/>
</dbReference>
<feature type="domain" description="PHD-type" evidence="6">
    <location>
        <begin position="1"/>
        <end position="58"/>
    </location>
</feature>
<keyword evidence="3" id="KW-0862">Zinc</keyword>
<keyword evidence="2 4" id="KW-0863">Zinc-finger</keyword>
<organism evidence="7">
    <name type="scientific">Cacopsylla melanoneura</name>
    <dbReference type="NCBI Taxonomy" id="428564"/>
    <lineage>
        <taxon>Eukaryota</taxon>
        <taxon>Metazoa</taxon>
        <taxon>Ecdysozoa</taxon>
        <taxon>Arthropoda</taxon>
        <taxon>Hexapoda</taxon>
        <taxon>Insecta</taxon>
        <taxon>Pterygota</taxon>
        <taxon>Neoptera</taxon>
        <taxon>Paraneoptera</taxon>
        <taxon>Hemiptera</taxon>
        <taxon>Sternorrhyncha</taxon>
        <taxon>Psylloidea</taxon>
        <taxon>Psyllidae</taxon>
        <taxon>Psyllinae</taxon>
        <taxon>Cacopsylla</taxon>
    </lineage>
</organism>
<dbReference type="Pfam" id="PF25298">
    <property type="entry name" value="Baculo_FP_2nd"/>
    <property type="match status" value="1"/>
</dbReference>
<dbReference type="InterPro" id="IPR001965">
    <property type="entry name" value="Znf_PHD"/>
</dbReference>
<dbReference type="GO" id="GO:0008270">
    <property type="term" value="F:zinc ion binding"/>
    <property type="evidence" value="ECO:0007669"/>
    <property type="project" value="UniProtKB-KW"/>
</dbReference>
<keyword evidence="1" id="KW-0479">Metal-binding</keyword>
<dbReference type="InterPro" id="IPR038077">
    <property type="entry name" value="Troponin_sf"/>
</dbReference>
<dbReference type="Gene3D" id="3.30.40.10">
    <property type="entry name" value="Zinc/RING finger domain, C3HC4 (zinc finger)"/>
    <property type="match status" value="1"/>
</dbReference>
<dbReference type="PROSITE" id="PS50016">
    <property type="entry name" value="ZF_PHD_2"/>
    <property type="match status" value="1"/>
</dbReference>
<dbReference type="Gene3D" id="1.20.5.350">
    <property type="match status" value="1"/>
</dbReference>
<keyword evidence="5" id="KW-0175">Coiled coil</keyword>
<proteinExistence type="predicted"/>
<evidence type="ECO:0000256" key="3">
    <source>
        <dbReference type="ARBA" id="ARBA00022833"/>
    </source>
</evidence>
<evidence type="ECO:0000256" key="5">
    <source>
        <dbReference type="SAM" id="Coils"/>
    </source>
</evidence>
<protein>
    <recommendedName>
        <fullName evidence="6">PHD-type domain-containing protein</fullName>
    </recommendedName>
</protein>
<evidence type="ECO:0000313" key="7">
    <source>
        <dbReference type="EMBL" id="CAG6780270.1"/>
    </source>
</evidence>
<feature type="coiled-coil region" evidence="5">
    <location>
        <begin position="122"/>
        <end position="170"/>
    </location>
</feature>
<dbReference type="SUPFAM" id="SSF90250">
    <property type="entry name" value="Troponin coil-coiled subunits"/>
    <property type="match status" value="1"/>
</dbReference>
<evidence type="ECO:0000256" key="4">
    <source>
        <dbReference type="PROSITE-ProRule" id="PRU00146"/>
    </source>
</evidence>